<keyword evidence="3" id="KW-1185">Reference proteome</keyword>
<comment type="caution">
    <text evidence="2">The sequence shown here is derived from an EMBL/GenBank/DDBJ whole genome shotgun (WGS) entry which is preliminary data.</text>
</comment>
<name>A0A8S1VP06_PAROT</name>
<feature type="compositionally biased region" description="Low complexity" evidence="1">
    <location>
        <begin position="112"/>
        <end position="137"/>
    </location>
</feature>
<dbReference type="Proteomes" id="UP000683925">
    <property type="component" value="Unassembled WGS sequence"/>
</dbReference>
<accession>A0A8S1VP06</accession>
<reference evidence="2" key="1">
    <citation type="submission" date="2021-01" db="EMBL/GenBank/DDBJ databases">
        <authorList>
            <consortium name="Genoscope - CEA"/>
            <person name="William W."/>
        </authorList>
    </citation>
    <scope>NUCLEOTIDE SEQUENCE</scope>
</reference>
<sequence length="235" mass="26841">MQRVSLKILPLNEVLTLDLDLDKDALITDLFDFIQGYFGTRLNSDVQNWTCYSQVKCINLDRFRRIEDVLNETLIINTSPNARIQMITPNNNLVNSPVQQLSAPVQQQGQPQHLQLQNSLPQQQQNQSQTQKSNPNSVQNQNSGQFQGKTYLVTLQIIITDGIIQRQFQGIFSENDLLEDVANAVYSYYGIAKNAAACNLYIFDQPCNYYPKYLKSLLQLGLKSNTTIHARIRWA</sequence>
<proteinExistence type="predicted"/>
<organism evidence="2 3">
    <name type="scientific">Paramecium octaurelia</name>
    <dbReference type="NCBI Taxonomy" id="43137"/>
    <lineage>
        <taxon>Eukaryota</taxon>
        <taxon>Sar</taxon>
        <taxon>Alveolata</taxon>
        <taxon>Ciliophora</taxon>
        <taxon>Intramacronucleata</taxon>
        <taxon>Oligohymenophorea</taxon>
        <taxon>Peniculida</taxon>
        <taxon>Parameciidae</taxon>
        <taxon>Paramecium</taxon>
    </lineage>
</organism>
<dbReference type="OMA" id="HARIRWA"/>
<evidence type="ECO:0000256" key="1">
    <source>
        <dbReference type="SAM" id="MobiDB-lite"/>
    </source>
</evidence>
<evidence type="ECO:0000313" key="3">
    <source>
        <dbReference type="Proteomes" id="UP000683925"/>
    </source>
</evidence>
<gene>
    <name evidence="2" type="ORF">POCTA_138.1.T0680253</name>
</gene>
<protein>
    <submittedName>
        <fullName evidence="2">Uncharacterized protein</fullName>
    </submittedName>
</protein>
<evidence type="ECO:0000313" key="2">
    <source>
        <dbReference type="EMBL" id="CAD8177332.1"/>
    </source>
</evidence>
<feature type="region of interest" description="Disordered" evidence="1">
    <location>
        <begin position="112"/>
        <end position="143"/>
    </location>
</feature>
<dbReference type="AlphaFoldDB" id="A0A8S1VP06"/>
<dbReference type="EMBL" id="CAJJDP010000067">
    <property type="protein sequence ID" value="CAD8177332.1"/>
    <property type="molecule type" value="Genomic_DNA"/>
</dbReference>